<sequence length="378" mass="42380">MTGALCSRANRISIREVHTEATHSNLGLVTWTYEGRLPAEGNASDIWKQAKEKKQLFLIESDNLGPLDCSWKLSLKADFSKPKPPTHVAFRVAPVPSPLQTGKKPDRFLRLGPRSICNGAQTLFSSPASDSFWCLQYDDTLGILDALEISKTDTILQSTNFLTCTMSIEFPATPHGAHNPFPIPPISQYQTNNKLSDITLNIRTSHPPVTIPAHKMVLAANSAYFHSKFDFEERINQPSECDIKDFTEPTIHAMLEFMYTRRIDDHMPQSLDSKLDLIAACEYYQVTGMHQFVAPHILQNIGPGNVIKILATGCKFRGASDALAKGAGKYLRDNWTELGAKEEFSSSLRRTGREICCDMHFRASDEAEAYIHHIKEIW</sequence>
<dbReference type="AlphaFoldDB" id="A0AAD5SE64"/>
<evidence type="ECO:0000313" key="3">
    <source>
        <dbReference type="Proteomes" id="UP001212841"/>
    </source>
</evidence>
<organism evidence="2 3">
    <name type="scientific">Rhizophlyctis rosea</name>
    <dbReference type="NCBI Taxonomy" id="64517"/>
    <lineage>
        <taxon>Eukaryota</taxon>
        <taxon>Fungi</taxon>
        <taxon>Fungi incertae sedis</taxon>
        <taxon>Chytridiomycota</taxon>
        <taxon>Chytridiomycota incertae sedis</taxon>
        <taxon>Chytridiomycetes</taxon>
        <taxon>Rhizophlyctidales</taxon>
        <taxon>Rhizophlyctidaceae</taxon>
        <taxon>Rhizophlyctis</taxon>
    </lineage>
</organism>
<dbReference type="Gene3D" id="3.30.710.10">
    <property type="entry name" value="Potassium Channel Kv1.1, Chain A"/>
    <property type="match status" value="1"/>
</dbReference>
<evidence type="ECO:0000259" key="1">
    <source>
        <dbReference type="PROSITE" id="PS50097"/>
    </source>
</evidence>
<evidence type="ECO:0000313" key="2">
    <source>
        <dbReference type="EMBL" id="KAJ3052079.1"/>
    </source>
</evidence>
<dbReference type="CDD" id="cd18186">
    <property type="entry name" value="BTB_POZ_ZBTB_KLHL-like"/>
    <property type="match status" value="1"/>
</dbReference>
<dbReference type="InterPro" id="IPR051481">
    <property type="entry name" value="BTB-POZ/Galectin-3-binding"/>
</dbReference>
<dbReference type="EMBL" id="JADGJD010000328">
    <property type="protein sequence ID" value="KAJ3052079.1"/>
    <property type="molecule type" value="Genomic_DNA"/>
</dbReference>
<reference evidence="2" key="1">
    <citation type="submission" date="2020-05" db="EMBL/GenBank/DDBJ databases">
        <title>Phylogenomic resolution of chytrid fungi.</title>
        <authorList>
            <person name="Stajich J.E."/>
            <person name="Amses K."/>
            <person name="Simmons R."/>
            <person name="Seto K."/>
            <person name="Myers J."/>
            <person name="Bonds A."/>
            <person name="Quandt C.A."/>
            <person name="Barry K."/>
            <person name="Liu P."/>
            <person name="Grigoriev I."/>
            <person name="Longcore J.E."/>
            <person name="James T.Y."/>
        </authorList>
    </citation>
    <scope>NUCLEOTIDE SEQUENCE</scope>
    <source>
        <strain evidence="2">JEL0318</strain>
    </source>
</reference>
<protein>
    <submittedName>
        <fullName evidence="2">Kelch-like protein 8</fullName>
    </submittedName>
</protein>
<keyword evidence="3" id="KW-1185">Reference proteome</keyword>
<dbReference type="Proteomes" id="UP001212841">
    <property type="component" value="Unassembled WGS sequence"/>
</dbReference>
<dbReference type="PANTHER" id="PTHR24410:SF23">
    <property type="entry name" value="BTB DOMAIN-CONTAINING PROTEIN-RELATED"/>
    <property type="match status" value="1"/>
</dbReference>
<dbReference type="SUPFAM" id="SSF54695">
    <property type="entry name" value="POZ domain"/>
    <property type="match status" value="1"/>
</dbReference>
<proteinExistence type="predicted"/>
<name>A0AAD5SE64_9FUNG</name>
<dbReference type="PANTHER" id="PTHR24410">
    <property type="entry name" value="HL07962P-RELATED"/>
    <property type="match status" value="1"/>
</dbReference>
<comment type="caution">
    <text evidence="2">The sequence shown here is derived from an EMBL/GenBank/DDBJ whole genome shotgun (WGS) entry which is preliminary data.</text>
</comment>
<dbReference type="SMART" id="SM00225">
    <property type="entry name" value="BTB"/>
    <property type="match status" value="1"/>
</dbReference>
<feature type="domain" description="BTB" evidence="1">
    <location>
        <begin position="196"/>
        <end position="267"/>
    </location>
</feature>
<gene>
    <name evidence="2" type="primary">KLHL8_2</name>
    <name evidence="2" type="ORF">HK097_006905</name>
</gene>
<accession>A0AAD5SE64</accession>
<dbReference type="PROSITE" id="PS50097">
    <property type="entry name" value="BTB"/>
    <property type="match status" value="1"/>
</dbReference>
<dbReference type="InterPro" id="IPR011333">
    <property type="entry name" value="SKP1/BTB/POZ_sf"/>
</dbReference>
<dbReference type="InterPro" id="IPR000210">
    <property type="entry name" value="BTB/POZ_dom"/>
</dbReference>
<dbReference type="Pfam" id="PF00651">
    <property type="entry name" value="BTB"/>
    <property type="match status" value="1"/>
</dbReference>